<dbReference type="GO" id="GO:0015031">
    <property type="term" value="P:protein transport"/>
    <property type="evidence" value="ECO:0007669"/>
    <property type="project" value="UniProtKB-KW"/>
</dbReference>
<evidence type="ECO:0000256" key="4">
    <source>
        <dbReference type="ARBA" id="ARBA00022692"/>
    </source>
</evidence>
<feature type="transmembrane region" description="Helical" evidence="10">
    <location>
        <begin position="314"/>
        <end position="337"/>
    </location>
</feature>
<feature type="transmembrane region" description="Helical" evidence="10">
    <location>
        <begin position="55"/>
        <end position="76"/>
    </location>
</feature>
<keyword evidence="8 10" id="KW-0472">Membrane</keyword>
<feature type="transmembrane region" description="Helical" evidence="10">
    <location>
        <begin position="211"/>
        <end position="230"/>
    </location>
</feature>
<feature type="domain" description="ABC transmembrane type-1" evidence="11">
    <location>
        <begin position="148"/>
        <end position="337"/>
    </location>
</feature>
<dbReference type="EMBL" id="MIEK01000012">
    <property type="protein sequence ID" value="OEH83033.1"/>
    <property type="molecule type" value="Genomic_DNA"/>
</dbReference>
<dbReference type="RefSeq" id="WP_069697988.1">
    <property type="nucleotide sequence ID" value="NZ_JAGGMA010000002.1"/>
</dbReference>
<keyword evidence="5" id="KW-0571">Peptide transport</keyword>
<evidence type="ECO:0000256" key="1">
    <source>
        <dbReference type="ARBA" id="ARBA00004651"/>
    </source>
</evidence>
<evidence type="ECO:0000313" key="13">
    <source>
        <dbReference type="Proteomes" id="UP000095256"/>
    </source>
</evidence>
<proteinExistence type="inferred from homology"/>
<keyword evidence="7 10" id="KW-1133">Transmembrane helix</keyword>
<dbReference type="GO" id="GO:0015833">
    <property type="term" value="P:peptide transport"/>
    <property type="evidence" value="ECO:0007669"/>
    <property type="project" value="UniProtKB-KW"/>
</dbReference>
<keyword evidence="6" id="KW-0653">Protein transport</keyword>
<keyword evidence="13" id="KW-1185">Reference proteome</keyword>
<evidence type="ECO:0000256" key="7">
    <source>
        <dbReference type="ARBA" id="ARBA00022989"/>
    </source>
</evidence>
<dbReference type="InterPro" id="IPR025966">
    <property type="entry name" value="OppC_N"/>
</dbReference>
<evidence type="ECO:0000259" key="11">
    <source>
        <dbReference type="PROSITE" id="PS50928"/>
    </source>
</evidence>
<dbReference type="GO" id="GO:0055085">
    <property type="term" value="P:transmembrane transport"/>
    <property type="evidence" value="ECO:0007669"/>
    <property type="project" value="InterPro"/>
</dbReference>
<dbReference type="PANTHER" id="PTHR43386:SF24">
    <property type="entry name" value="OLIGOPEPTIDE TRANSPORT SYSTEM PERMEASE PROTEIN AMID"/>
    <property type="match status" value="1"/>
</dbReference>
<feature type="transmembrane region" description="Helical" evidence="10">
    <location>
        <begin position="150"/>
        <end position="175"/>
    </location>
</feature>
<dbReference type="Proteomes" id="UP000095256">
    <property type="component" value="Unassembled WGS sequence"/>
</dbReference>
<evidence type="ECO:0000256" key="2">
    <source>
        <dbReference type="ARBA" id="ARBA00022448"/>
    </source>
</evidence>
<feature type="transmembrane region" description="Helical" evidence="10">
    <location>
        <begin position="261"/>
        <end position="294"/>
    </location>
</feature>
<keyword evidence="2 10" id="KW-0813">Transport</keyword>
<evidence type="ECO:0000256" key="8">
    <source>
        <dbReference type="ARBA" id="ARBA00023136"/>
    </source>
</evidence>
<evidence type="ECO:0000256" key="6">
    <source>
        <dbReference type="ARBA" id="ARBA00022927"/>
    </source>
</evidence>
<comment type="caution">
    <text evidence="12">The sequence shown here is derived from an EMBL/GenBank/DDBJ whole genome shotgun (WGS) entry which is preliminary data.</text>
</comment>
<keyword evidence="4 10" id="KW-0812">Transmembrane</keyword>
<keyword evidence="3" id="KW-1003">Cell membrane</keyword>
<comment type="similarity">
    <text evidence="9">Belongs to the binding-protein-dependent transport system permease family. OppBC subfamily.</text>
</comment>
<organism evidence="12 13">
    <name type="scientific">Enterococcus rivorum</name>
    <dbReference type="NCBI Taxonomy" id="762845"/>
    <lineage>
        <taxon>Bacteria</taxon>
        <taxon>Bacillati</taxon>
        <taxon>Bacillota</taxon>
        <taxon>Bacilli</taxon>
        <taxon>Lactobacillales</taxon>
        <taxon>Enterococcaceae</taxon>
        <taxon>Enterococcus</taxon>
    </lineage>
</organism>
<protein>
    <submittedName>
        <fullName evidence="12">Peptide ABC transporter permease</fullName>
    </submittedName>
</protein>
<accession>A0A1E5KZ04</accession>
<name>A0A1E5KZ04_9ENTE</name>
<gene>
    <name evidence="12" type="ORF">BCR26_01820</name>
</gene>
<evidence type="ECO:0000313" key="12">
    <source>
        <dbReference type="EMBL" id="OEH83033.1"/>
    </source>
</evidence>
<dbReference type="Pfam" id="PF00528">
    <property type="entry name" value="BPD_transp_1"/>
    <property type="match status" value="1"/>
</dbReference>
<dbReference type="Gene3D" id="1.10.3720.10">
    <property type="entry name" value="MetI-like"/>
    <property type="match status" value="1"/>
</dbReference>
<evidence type="ECO:0000256" key="9">
    <source>
        <dbReference type="ARBA" id="ARBA00024202"/>
    </source>
</evidence>
<dbReference type="OrthoDB" id="9797472at2"/>
<dbReference type="Pfam" id="PF12911">
    <property type="entry name" value="OppC_N"/>
    <property type="match status" value="1"/>
</dbReference>
<dbReference type="AlphaFoldDB" id="A0A1E5KZ04"/>
<dbReference type="InterPro" id="IPR035906">
    <property type="entry name" value="MetI-like_sf"/>
</dbReference>
<dbReference type="SUPFAM" id="SSF161098">
    <property type="entry name" value="MetI-like"/>
    <property type="match status" value="1"/>
</dbReference>
<evidence type="ECO:0000256" key="5">
    <source>
        <dbReference type="ARBA" id="ARBA00022856"/>
    </source>
</evidence>
<dbReference type="STRING" id="762845.BCR26_01820"/>
<comment type="subcellular location">
    <subcellularLocation>
        <location evidence="1 10">Cell membrane</location>
        <topology evidence="1 10">Multi-pass membrane protein</topology>
    </subcellularLocation>
</comment>
<dbReference type="InterPro" id="IPR050366">
    <property type="entry name" value="BP-dependent_transpt_permease"/>
</dbReference>
<dbReference type="CDD" id="cd06261">
    <property type="entry name" value="TM_PBP2"/>
    <property type="match status" value="1"/>
</dbReference>
<dbReference type="PANTHER" id="PTHR43386">
    <property type="entry name" value="OLIGOPEPTIDE TRANSPORT SYSTEM PERMEASE PROTEIN APPC"/>
    <property type="match status" value="1"/>
</dbReference>
<evidence type="ECO:0000256" key="10">
    <source>
        <dbReference type="RuleBase" id="RU363032"/>
    </source>
</evidence>
<sequence>METIDLKNVPEKIREIPETEFQHLDASTSQERERIATPSLSFLQDSWRRLKKNKAAVVSIGFLAVILFISVITIWVSPHDPTQQNVSYINLPPRIPGLEGINGLNGKATVAGQVVDKYAQAKVPDDLNFYLGTDGLGRDVLSRLFMGTRVSLLIAFIAAILDITFGVTYGLISGLLGGRVDTVMQRILEVLSGIPNLVVMILMLTVLDPGILSIVLAMVVTNWISMARIVRAQTLKLKDQEFVLAAQTLGESRLKIALKHILPNISSVIIVQMMFSIPSAIFFEAFLSFIGLGLRPPMASLGTLLNEGYKTFRFLPYLMWIPAATLSIIMICFNLLADGLRDAFDPKMKE</sequence>
<dbReference type="InterPro" id="IPR000515">
    <property type="entry name" value="MetI-like"/>
</dbReference>
<dbReference type="NCBIfam" id="NF045475">
    <property type="entry name" value="Opp3C"/>
    <property type="match status" value="1"/>
</dbReference>
<dbReference type="PROSITE" id="PS50928">
    <property type="entry name" value="ABC_TM1"/>
    <property type="match status" value="1"/>
</dbReference>
<dbReference type="GO" id="GO:0005886">
    <property type="term" value="C:plasma membrane"/>
    <property type="evidence" value="ECO:0007669"/>
    <property type="project" value="UniProtKB-SubCell"/>
</dbReference>
<evidence type="ECO:0000256" key="3">
    <source>
        <dbReference type="ARBA" id="ARBA00022475"/>
    </source>
</evidence>
<feature type="transmembrane region" description="Helical" evidence="10">
    <location>
        <begin position="187"/>
        <end position="205"/>
    </location>
</feature>
<reference evidence="12 13" key="1">
    <citation type="submission" date="2016-09" db="EMBL/GenBank/DDBJ databases">
        <authorList>
            <person name="Capua I."/>
            <person name="De Benedictis P."/>
            <person name="Joannis T."/>
            <person name="Lombin L.H."/>
            <person name="Cattoli G."/>
        </authorList>
    </citation>
    <scope>NUCLEOTIDE SEQUENCE [LARGE SCALE GENOMIC DNA]</scope>
    <source>
        <strain evidence="12 13">LMG 25899</strain>
    </source>
</reference>